<protein>
    <recommendedName>
        <fullName evidence="5">YcxB-like protein domain-containing protein</fullName>
    </recommendedName>
</protein>
<keyword evidence="2" id="KW-1133">Transmembrane helix</keyword>
<organism evidence="3 4">
    <name type="scientific">Streptomyces catenulae</name>
    <dbReference type="NCBI Taxonomy" id="66875"/>
    <lineage>
        <taxon>Bacteria</taxon>
        <taxon>Bacillati</taxon>
        <taxon>Actinomycetota</taxon>
        <taxon>Actinomycetes</taxon>
        <taxon>Kitasatosporales</taxon>
        <taxon>Streptomycetaceae</taxon>
        <taxon>Streptomyces</taxon>
    </lineage>
</organism>
<feature type="transmembrane region" description="Helical" evidence="2">
    <location>
        <begin position="43"/>
        <end position="59"/>
    </location>
</feature>
<evidence type="ECO:0000256" key="2">
    <source>
        <dbReference type="SAM" id="Phobius"/>
    </source>
</evidence>
<keyword evidence="4" id="KW-1185">Reference proteome</keyword>
<evidence type="ECO:0000313" key="4">
    <source>
        <dbReference type="Proteomes" id="UP001550853"/>
    </source>
</evidence>
<evidence type="ECO:0008006" key="5">
    <source>
        <dbReference type="Google" id="ProtNLM"/>
    </source>
</evidence>
<keyword evidence="2" id="KW-0812">Transmembrane</keyword>
<accession>A0ABV2YVA9</accession>
<feature type="compositionally biased region" description="Basic residues" evidence="1">
    <location>
        <begin position="193"/>
        <end position="209"/>
    </location>
</feature>
<feature type="transmembrane region" description="Helical" evidence="2">
    <location>
        <begin position="65"/>
        <end position="84"/>
    </location>
</feature>
<name>A0ABV2YVA9_9ACTN</name>
<evidence type="ECO:0000256" key="1">
    <source>
        <dbReference type="SAM" id="MobiDB-lite"/>
    </source>
</evidence>
<sequence length="209" mass="23333">MTPEERERALTKLRNPVPAAYSTDGTDFDGALTYHYRTATKKFLKTFPVFFLLWVQLYVFQNNYLIPVALIGLFGGLAVLLAFWQRMSLTRKCARVLRTYPLEFRTPVEKDGENASHTVLLHIGGGPGDAVTQRAKEVLSRSGWPEMAAGFWFAGDDPFGGVALVPGTGELLVMQPKHWADSAKARESAGPDRKHRAARARIARPGRFR</sequence>
<feature type="region of interest" description="Disordered" evidence="1">
    <location>
        <begin position="182"/>
        <end position="209"/>
    </location>
</feature>
<reference evidence="3 4" key="1">
    <citation type="submission" date="2024-06" db="EMBL/GenBank/DDBJ databases">
        <title>The Natural Products Discovery Center: Release of the First 8490 Sequenced Strains for Exploring Actinobacteria Biosynthetic Diversity.</title>
        <authorList>
            <person name="Kalkreuter E."/>
            <person name="Kautsar S.A."/>
            <person name="Yang D."/>
            <person name="Bader C.D."/>
            <person name="Teijaro C.N."/>
            <person name="Fluegel L."/>
            <person name="Davis C.M."/>
            <person name="Simpson J.R."/>
            <person name="Lauterbach L."/>
            <person name="Steele A.D."/>
            <person name="Gui C."/>
            <person name="Meng S."/>
            <person name="Li G."/>
            <person name="Viehrig K."/>
            <person name="Ye F."/>
            <person name="Su P."/>
            <person name="Kiefer A.F."/>
            <person name="Nichols A."/>
            <person name="Cepeda A.J."/>
            <person name="Yan W."/>
            <person name="Fan B."/>
            <person name="Jiang Y."/>
            <person name="Adhikari A."/>
            <person name="Zheng C.-J."/>
            <person name="Schuster L."/>
            <person name="Cowan T.M."/>
            <person name="Smanski M.J."/>
            <person name="Chevrette M.G."/>
            <person name="De Carvalho L.P.S."/>
            <person name="Shen B."/>
        </authorList>
    </citation>
    <scope>NUCLEOTIDE SEQUENCE [LARGE SCALE GENOMIC DNA]</scope>
    <source>
        <strain evidence="3 4">NPDC033039</strain>
    </source>
</reference>
<gene>
    <name evidence="3" type="ORF">AB0E61_06180</name>
</gene>
<proteinExistence type="predicted"/>
<dbReference type="Proteomes" id="UP001550853">
    <property type="component" value="Unassembled WGS sequence"/>
</dbReference>
<evidence type="ECO:0000313" key="3">
    <source>
        <dbReference type="EMBL" id="MEU3709674.1"/>
    </source>
</evidence>
<dbReference type="EMBL" id="JBEZVI010000003">
    <property type="protein sequence ID" value="MEU3709674.1"/>
    <property type="molecule type" value="Genomic_DNA"/>
</dbReference>
<dbReference type="RefSeq" id="WP_030280745.1">
    <property type="nucleotide sequence ID" value="NZ_JBEZVI010000003.1"/>
</dbReference>
<keyword evidence="2" id="KW-0472">Membrane</keyword>
<feature type="compositionally biased region" description="Basic and acidic residues" evidence="1">
    <location>
        <begin position="182"/>
        <end position="192"/>
    </location>
</feature>
<comment type="caution">
    <text evidence="3">The sequence shown here is derived from an EMBL/GenBank/DDBJ whole genome shotgun (WGS) entry which is preliminary data.</text>
</comment>